<dbReference type="AlphaFoldDB" id="A0A7Y4NYH9"/>
<gene>
    <name evidence="2" type="ORF">HNR71_003175</name>
    <name evidence="3" type="ORF">HPO96_06340</name>
</gene>
<protein>
    <submittedName>
        <fullName evidence="3">Helix-turn-helix transcriptional regulator</fullName>
    </submittedName>
    <submittedName>
        <fullName evidence="2">Transcriptional regulator with XRE-family HTH domain</fullName>
    </submittedName>
</protein>
<evidence type="ECO:0000313" key="3">
    <source>
        <dbReference type="EMBL" id="NOL39858.1"/>
    </source>
</evidence>
<dbReference type="Proteomes" id="UP000534306">
    <property type="component" value="Unassembled WGS sequence"/>
</dbReference>
<dbReference type="Pfam" id="PF13560">
    <property type="entry name" value="HTH_31"/>
    <property type="match status" value="1"/>
</dbReference>
<keyword evidence="4" id="KW-1185">Reference proteome</keyword>
<dbReference type="InterPro" id="IPR043917">
    <property type="entry name" value="DUF5753"/>
</dbReference>
<accession>A0A7Y4NYH9</accession>
<evidence type="ECO:0000313" key="4">
    <source>
        <dbReference type="Proteomes" id="UP000534306"/>
    </source>
</evidence>
<sequence length="290" mass="31966">MPRPAGLPTVRLRRVAAELRELRDGAGLSREQVQERVGVGAGVLARIEQGRAKPAGGVLEALFEAYDVPAGRRGELLELVRGAKRPGWLRQYERVTETLSDGYLTYVGFEAEAKALHSYQPLLVPGLLQTEEYAAATIENGLTITAEAVELRVRTRLERQANLVARGSGEPLQFWAVVDEAVLRRAVGGAAVMRRQLERLLEEAERPNVTLQVIPFHTGAYPGMVGSFVRLVFGGAVPDLVYEERVGTDLFLELEAELDRYGDVFDKLRVEALSPRDSSTFISTILAERS</sequence>
<evidence type="ECO:0000259" key="1">
    <source>
        <dbReference type="PROSITE" id="PS50943"/>
    </source>
</evidence>
<dbReference type="SMART" id="SM00530">
    <property type="entry name" value="HTH_XRE"/>
    <property type="match status" value="1"/>
</dbReference>
<organism evidence="3 4">
    <name type="scientific">Kribbella sandramycini</name>
    <dbReference type="NCBI Taxonomy" id="60450"/>
    <lineage>
        <taxon>Bacteria</taxon>
        <taxon>Bacillati</taxon>
        <taxon>Actinomycetota</taxon>
        <taxon>Actinomycetes</taxon>
        <taxon>Propionibacteriales</taxon>
        <taxon>Kribbellaceae</taxon>
        <taxon>Kribbella</taxon>
    </lineage>
</organism>
<reference evidence="3 4" key="1">
    <citation type="submission" date="2020-05" db="EMBL/GenBank/DDBJ databases">
        <title>Genome sequence of Kribbella sandramycini ATCC 39419.</title>
        <authorList>
            <person name="Maclea K.S."/>
            <person name="Fair J.L."/>
        </authorList>
    </citation>
    <scope>NUCLEOTIDE SEQUENCE [LARGE SCALE GENOMIC DNA]</scope>
    <source>
        <strain evidence="3 4">ATCC 39419</strain>
    </source>
</reference>
<dbReference type="EMBL" id="JACHKF010000001">
    <property type="protein sequence ID" value="MBB6567538.1"/>
    <property type="molecule type" value="Genomic_DNA"/>
</dbReference>
<reference evidence="2 5" key="2">
    <citation type="submission" date="2020-08" db="EMBL/GenBank/DDBJ databases">
        <title>Sequencing the genomes of 1000 actinobacteria strains.</title>
        <authorList>
            <person name="Klenk H.-P."/>
        </authorList>
    </citation>
    <scope>NUCLEOTIDE SEQUENCE [LARGE SCALE GENOMIC DNA]</scope>
    <source>
        <strain evidence="2 5">DSM 15626</strain>
    </source>
</reference>
<dbReference type="InterPro" id="IPR010982">
    <property type="entry name" value="Lambda_DNA-bd_dom_sf"/>
</dbReference>
<dbReference type="RefSeq" id="WP_171671774.1">
    <property type="nucleotide sequence ID" value="NZ_BAAAGT010000003.1"/>
</dbReference>
<dbReference type="PROSITE" id="PS50943">
    <property type="entry name" value="HTH_CROC1"/>
    <property type="match status" value="1"/>
</dbReference>
<dbReference type="Pfam" id="PF19054">
    <property type="entry name" value="DUF5753"/>
    <property type="match status" value="1"/>
</dbReference>
<evidence type="ECO:0000313" key="5">
    <source>
        <dbReference type="Proteomes" id="UP000553957"/>
    </source>
</evidence>
<evidence type="ECO:0000313" key="2">
    <source>
        <dbReference type="EMBL" id="MBB6567538.1"/>
    </source>
</evidence>
<dbReference type="InterPro" id="IPR001387">
    <property type="entry name" value="Cro/C1-type_HTH"/>
</dbReference>
<dbReference type="EMBL" id="JABJRC010000001">
    <property type="protein sequence ID" value="NOL39858.1"/>
    <property type="molecule type" value="Genomic_DNA"/>
</dbReference>
<comment type="caution">
    <text evidence="3">The sequence shown here is derived from an EMBL/GenBank/DDBJ whole genome shotgun (WGS) entry which is preliminary data.</text>
</comment>
<dbReference type="CDD" id="cd00093">
    <property type="entry name" value="HTH_XRE"/>
    <property type="match status" value="1"/>
</dbReference>
<feature type="domain" description="HTH cro/C1-type" evidence="1">
    <location>
        <begin position="19"/>
        <end position="73"/>
    </location>
</feature>
<dbReference type="GO" id="GO:0003677">
    <property type="term" value="F:DNA binding"/>
    <property type="evidence" value="ECO:0007669"/>
    <property type="project" value="InterPro"/>
</dbReference>
<name>A0A7Y4NYH9_9ACTN</name>
<proteinExistence type="predicted"/>
<dbReference type="Proteomes" id="UP000553957">
    <property type="component" value="Unassembled WGS sequence"/>
</dbReference>
<dbReference type="Gene3D" id="1.10.260.40">
    <property type="entry name" value="lambda repressor-like DNA-binding domains"/>
    <property type="match status" value="1"/>
</dbReference>
<dbReference type="SUPFAM" id="SSF47413">
    <property type="entry name" value="lambda repressor-like DNA-binding domains"/>
    <property type="match status" value="1"/>
</dbReference>